<proteinExistence type="predicted"/>
<feature type="signal peptide" evidence="6">
    <location>
        <begin position="1"/>
        <end position="22"/>
    </location>
</feature>
<keyword evidence="2" id="KW-0677">Repeat</keyword>
<accession>A0AAD1VNJ4</accession>
<evidence type="ECO:0000313" key="8">
    <source>
        <dbReference type="EMBL" id="CAH2245704.1"/>
    </source>
</evidence>
<dbReference type="Pfam" id="PF00431">
    <property type="entry name" value="CUB"/>
    <property type="match status" value="1"/>
</dbReference>
<dbReference type="PROSITE" id="PS01180">
    <property type="entry name" value="CUB"/>
    <property type="match status" value="1"/>
</dbReference>
<evidence type="ECO:0000259" key="7">
    <source>
        <dbReference type="PROSITE" id="PS01180"/>
    </source>
</evidence>
<keyword evidence="9" id="KW-1185">Reference proteome</keyword>
<dbReference type="Proteomes" id="UP001295444">
    <property type="component" value="Chromosome 02"/>
</dbReference>
<dbReference type="CDD" id="cd00041">
    <property type="entry name" value="CUB"/>
    <property type="match status" value="1"/>
</dbReference>
<evidence type="ECO:0000256" key="5">
    <source>
        <dbReference type="PROSITE-ProRule" id="PRU00059"/>
    </source>
</evidence>
<evidence type="ECO:0000313" key="9">
    <source>
        <dbReference type="Proteomes" id="UP001295444"/>
    </source>
</evidence>
<dbReference type="FunFam" id="2.60.120.290:FF:000013">
    <property type="entry name" value="Membrane frizzled-related protein"/>
    <property type="match status" value="1"/>
</dbReference>
<keyword evidence="3" id="KW-0378">Hydrolase</keyword>
<sequence length="155" mass="17473">MVTRMFNQVLVLFSVGWTVSMSLPVQVNQTLPVSTTSYGETLNKEKRTVNSPFYGEAYPNNVDIEWSIKPPASHFRIFLDFLDFQLQDCPRCSCDSLTIIDGNKPTSPILGTFCGFVLPPPFASFGHVMTLKFHSDNQTSYNGFLASYHFSRKTV</sequence>
<dbReference type="PANTHER" id="PTHR24251">
    <property type="entry name" value="OVOCHYMASE-RELATED"/>
    <property type="match status" value="1"/>
</dbReference>
<gene>
    <name evidence="8" type="ORF">PECUL_23A022477</name>
</gene>
<comment type="caution">
    <text evidence="5">Lacks conserved residue(s) required for the propagation of feature annotation.</text>
</comment>
<organism evidence="8 9">
    <name type="scientific">Pelobates cultripes</name>
    <name type="common">Western spadefoot toad</name>
    <dbReference type="NCBI Taxonomy" id="61616"/>
    <lineage>
        <taxon>Eukaryota</taxon>
        <taxon>Metazoa</taxon>
        <taxon>Chordata</taxon>
        <taxon>Craniata</taxon>
        <taxon>Vertebrata</taxon>
        <taxon>Euteleostomi</taxon>
        <taxon>Amphibia</taxon>
        <taxon>Batrachia</taxon>
        <taxon>Anura</taxon>
        <taxon>Pelobatoidea</taxon>
        <taxon>Pelobatidae</taxon>
        <taxon>Pelobates</taxon>
    </lineage>
</organism>
<evidence type="ECO:0000256" key="4">
    <source>
        <dbReference type="ARBA" id="ARBA00023157"/>
    </source>
</evidence>
<evidence type="ECO:0000256" key="6">
    <source>
        <dbReference type="SAM" id="SignalP"/>
    </source>
</evidence>
<protein>
    <submittedName>
        <fullName evidence="8">Cubilin</fullName>
    </submittedName>
</protein>
<evidence type="ECO:0000256" key="3">
    <source>
        <dbReference type="ARBA" id="ARBA00022801"/>
    </source>
</evidence>
<dbReference type="GO" id="GO:0008233">
    <property type="term" value="F:peptidase activity"/>
    <property type="evidence" value="ECO:0007669"/>
    <property type="project" value="UniProtKB-KW"/>
</dbReference>
<name>A0AAD1VNJ4_PELCU</name>
<dbReference type="SUPFAM" id="SSF49854">
    <property type="entry name" value="Spermadhesin, CUB domain"/>
    <property type="match status" value="1"/>
</dbReference>
<feature type="chain" id="PRO_5041921719" evidence="6">
    <location>
        <begin position="23"/>
        <end position="155"/>
    </location>
</feature>
<keyword evidence="6" id="KW-0732">Signal</keyword>
<dbReference type="SMART" id="SM00042">
    <property type="entry name" value="CUB"/>
    <property type="match status" value="1"/>
</dbReference>
<dbReference type="GO" id="GO:0006508">
    <property type="term" value="P:proteolysis"/>
    <property type="evidence" value="ECO:0007669"/>
    <property type="project" value="UniProtKB-KW"/>
</dbReference>
<keyword evidence="4" id="KW-1015">Disulfide bond</keyword>
<dbReference type="EMBL" id="OW240913">
    <property type="protein sequence ID" value="CAH2245704.1"/>
    <property type="molecule type" value="Genomic_DNA"/>
</dbReference>
<evidence type="ECO:0000256" key="1">
    <source>
        <dbReference type="ARBA" id="ARBA00022670"/>
    </source>
</evidence>
<keyword evidence="1" id="KW-0645">Protease</keyword>
<reference evidence="8" key="1">
    <citation type="submission" date="2022-03" db="EMBL/GenBank/DDBJ databases">
        <authorList>
            <person name="Alioto T."/>
            <person name="Alioto T."/>
            <person name="Gomez Garrido J."/>
        </authorList>
    </citation>
    <scope>NUCLEOTIDE SEQUENCE</scope>
</reference>
<feature type="domain" description="CUB" evidence="7">
    <location>
        <begin position="38"/>
        <end position="151"/>
    </location>
</feature>
<dbReference type="AlphaFoldDB" id="A0AAD1VNJ4"/>
<dbReference type="InterPro" id="IPR035914">
    <property type="entry name" value="Sperma_CUB_dom_sf"/>
</dbReference>
<dbReference type="PANTHER" id="PTHR24251:SF37">
    <property type="entry name" value="CUB DOMAIN-CONTAINING PROTEIN"/>
    <property type="match status" value="1"/>
</dbReference>
<dbReference type="InterPro" id="IPR000859">
    <property type="entry name" value="CUB_dom"/>
</dbReference>
<evidence type="ECO:0000256" key="2">
    <source>
        <dbReference type="ARBA" id="ARBA00022737"/>
    </source>
</evidence>
<dbReference type="Gene3D" id="2.60.120.290">
    <property type="entry name" value="Spermadhesin, CUB domain"/>
    <property type="match status" value="1"/>
</dbReference>